<keyword evidence="9" id="KW-0547">Nucleotide-binding</keyword>
<dbReference type="PANTHER" id="PTHR37937:SF1">
    <property type="entry name" value="CONJUGATIVE TRANSFER: DNA TRANSPORT"/>
    <property type="match status" value="1"/>
</dbReference>
<accession>A0A6L2R7C1</accession>
<dbReference type="Pfam" id="PF02534">
    <property type="entry name" value="T4SS-DNA_transf"/>
    <property type="match status" value="1"/>
</dbReference>
<evidence type="ECO:0000256" key="8">
    <source>
        <dbReference type="SAM" id="Phobius"/>
    </source>
</evidence>
<evidence type="ECO:0000256" key="2">
    <source>
        <dbReference type="ARBA" id="ARBA00008806"/>
    </source>
</evidence>
<evidence type="ECO:0000313" key="10">
    <source>
        <dbReference type="Proteomes" id="UP000505077"/>
    </source>
</evidence>
<keyword evidence="3" id="KW-1003">Cell membrane</keyword>
<feature type="compositionally biased region" description="Low complexity" evidence="7">
    <location>
        <begin position="662"/>
        <end position="674"/>
    </location>
</feature>
<evidence type="ECO:0000256" key="6">
    <source>
        <dbReference type="ARBA" id="ARBA00023136"/>
    </source>
</evidence>
<keyword evidence="6 8" id="KW-0472">Membrane</keyword>
<evidence type="ECO:0000256" key="1">
    <source>
        <dbReference type="ARBA" id="ARBA00004651"/>
    </source>
</evidence>
<keyword evidence="5 8" id="KW-1133">Transmembrane helix</keyword>
<dbReference type="InterPro" id="IPR003688">
    <property type="entry name" value="TraG/VirD4"/>
</dbReference>
<dbReference type="GO" id="GO:0005886">
    <property type="term" value="C:plasma membrane"/>
    <property type="evidence" value="ECO:0007669"/>
    <property type="project" value="UniProtKB-SubCell"/>
</dbReference>
<dbReference type="SUPFAM" id="SSF52540">
    <property type="entry name" value="P-loop containing nucleoside triphosphate hydrolases"/>
    <property type="match status" value="1"/>
</dbReference>
<evidence type="ECO:0000313" key="9">
    <source>
        <dbReference type="EMBL" id="GFH63372.1"/>
    </source>
</evidence>
<dbReference type="AlphaFoldDB" id="A0A6L2R7C1"/>
<dbReference type="InterPro" id="IPR027417">
    <property type="entry name" value="P-loop_NTPase"/>
</dbReference>
<evidence type="ECO:0000256" key="5">
    <source>
        <dbReference type="ARBA" id="ARBA00022989"/>
    </source>
</evidence>
<keyword evidence="9" id="KW-0067">ATP-binding</keyword>
<dbReference type="InterPro" id="IPR051539">
    <property type="entry name" value="T4SS-coupling_protein"/>
</dbReference>
<comment type="similarity">
    <text evidence="2">Belongs to the VirD4/TraG family.</text>
</comment>
<dbReference type="PANTHER" id="PTHR37937">
    <property type="entry name" value="CONJUGATIVE TRANSFER: DNA TRANSPORT"/>
    <property type="match status" value="1"/>
</dbReference>
<proteinExistence type="inferred from homology"/>
<sequence length="686" mass="75665">MGAIFSSQDAPKYGLGADKPGKSFRWLYLPFMLLLGLGSMVLATQRIAAFWGYHAALGKPLFTAFGQLWYMPWSFYTWQSSFSAHDAYSFMEQVITQSQALFLVPQFIILGVWLGFMKKLRGSASLHGSARWAIEPEIRSMGYFGGKGVYVGGWLKKYAGLPALLRSLRSKPGEVQLYLRHNGPEHIMVFAPTRSGKGVGLILPTLLAWEGSSIVLDIKGENWALTAGYRKSQGQSVLRFDPSDASGASARFNPLEEIRLDSLLAIPDVQNMASMLVDPAGKGLEDHWSKAAFAMLGGALLHCCVMIRHGQQRPATLYDLSCMLADESRTIKQLFEEMVKTDHAALLKELFPDGEGQDFGGKAHVFIAGSAREMLNKAENEASGVVSTALTNLALYRDPVVALNTASCDFRIHDLMNHETSVNLYLVISPADIDRMRPLLRLMVDMIVRRVCSKMEFADGAGKASYKHRLLLLLDEFTSLGKLPVMEKALAYIAGYGGKVYLIVQDITQLNGVYGKENAIMANCHVRIAYAPNTIETAKTLSDMTGKTTVVEEKVSLSGSRTGHMKNASVNVTETARPLLTPDECMRLPGPEKDGQGRVTRPGDMLIFTAGQPPIYGRQILYFFDPVFSARSKMPVSGLNAVYSSGISDSLYEARPKEWYTPRPAAAKPVPEAPAQEKNYERYFTE</sequence>
<evidence type="ECO:0000256" key="3">
    <source>
        <dbReference type="ARBA" id="ARBA00022475"/>
    </source>
</evidence>
<reference evidence="9 10" key="1">
    <citation type="journal article" date="2020" name="ISME J.">
        <title>Parallel Reductive Genome Evolution in Desulfovibrio Ectosymbionts Independently Acquired by Trichonympha Protists in the Termite Gut.</title>
        <authorList>
            <person name="Takeuchi M."/>
            <person name="Kuwahara H."/>
            <person name="Murakami T."/>
            <person name="Takahashi K."/>
            <person name="Kajitani R."/>
            <person name="Toyoda A."/>
            <person name="Itoh T."/>
            <person name="Ohkuma M."/>
            <person name="Hongoh Y."/>
        </authorList>
    </citation>
    <scope>NUCLEOTIDE SEQUENCE [LARGE SCALE GENOMIC DNA]</scope>
    <source>
        <strain evidence="9">ZnDsv-02</strain>
    </source>
</reference>
<evidence type="ECO:0000256" key="7">
    <source>
        <dbReference type="SAM" id="MobiDB-lite"/>
    </source>
</evidence>
<dbReference type="Gene3D" id="3.40.50.300">
    <property type="entry name" value="P-loop containing nucleotide triphosphate hydrolases"/>
    <property type="match status" value="1"/>
</dbReference>
<dbReference type="Proteomes" id="UP000505077">
    <property type="component" value="Unassembled WGS sequence"/>
</dbReference>
<feature type="transmembrane region" description="Helical" evidence="8">
    <location>
        <begin position="26"/>
        <end position="44"/>
    </location>
</feature>
<evidence type="ECO:0000256" key="4">
    <source>
        <dbReference type="ARBA" id="ARBA00022692"/>
    </source>
</evidence>
<organism evidence="9 10">
    <name type="scientific">Candidatus Desulfovibrio kirbyi</name>
    <dbReference type="NCBI Taxonomy" id="2696086"/>
    <lineage>
        <taxon>Bacteria</taxon>
        <taxon>Pseudomonadati</taxon>
        <taxon>Thermodesulfobacteriota</taxon>
        <taxon>Desulfovibrionia</taxon>
        <taxon>Desulfovibrionales</taxon>
        <taxon>Desulfovibrionaceae</taxon>
        <taxon>Desulfovibrio</taxon>
    </lineage>
</organism>
<name>A0A6L2R7C1_9BACT</name>
<dbReference type="EMBL" id="BLLL01000013">
    <property type="protein sequence ID" value="GFH63372.1"/>
    <property type="molecule type" value="Genomic_DNA"/>
</dbReference>
<gene>
    <name evidence="9" type="ORF">ZNDK_1143</name>
</gene>
<dbReference type="CDD" id="cd01127">
    <property type="entry name" value="TrwB_TraG_TraD_VirD4"/>
    <property type="match status" value="2"/>
</dbReference>
<comment type="caution">
    <text evidence="9">The sequence shown here is derived from an EMBL/GenBank/DDBJ whole genome shotgun (WGS) entry which is preliminary data.</text>
</comment>
<keyword evidence="4 8" id="KW-0812">Transmembrane</keyword>
<protein>
    <submittedName>
        <fullName evidence="9">Putaive type IV secretion system, ATP-binding, DNA transfer protein TraG/VirD4</fullName>
    </submittedName>
</protein>
<dbReference type="NCBIfam" id="NF010453">
    <property type="entry name" value="PRK13880.1"/>
    <property type="match status" value="1"/>
</dbReference>
<comment type="subcellular location">
    <subcellularLocation>
        <location evidence="1">Cell membrane</location>
        <topology evidence="1">Multi-pass membrane protein</topology>
    </subcellularLocation>
</comment>
<feature type="transmembrane region" description="Helical" evidence="8">
    <location>
        <begin position="96"/>
        <end position="116"/>
    </location>
</feature>
<feature type="region of interest" description="Disordered" evidence="7">
    <location>
        <begin position="662"/>
        <end position="686"/>
    </location>
</feature>
<dbReference type="GO" id="GO:0005524">
    <property type="term" value="F:ATP binding"/>
    <property type="evidence" value="ECO:0007669"/>
    <property type="project" value="UniProtKB-KW"/>
</dbReference>